<evidence type="ECO:0000256" key="25">
    <source>
        <dbReference type="SAM" id="Phobius"/>
    </source>
</evidence>
<dbReference type="EMBL" id="JAAWVO010011627">
    <property type="protein sequence ID" value="MBN3313421.1"/>
    <property type="molecule type" value="Genomic_DNA"/>
</dbReference>
<evidence type="ECO:0000256" key="8">
    <source>
        <dbReference type="ARBA" id="ARBA00022606"/>
    </source>
</evidence>
<keyword evidence="6" id="KW-0633">Potassium transport</keyword>
<evidence type="ECO:0000256" key="24">
    <source>
        <dbReference type="ARBA" id="ARBA00082809"/>
    </source>
</evidence>
<evidence type="ECO:0000256" key="4">
    <source>
        <dbReference type="ARBA" id="ARBA00022448"/>
    </source>
</evidence>
<comment type="subcellular location">
    <subcellularLocation>
        <location evidence="1">Golgi apparatus</location>
        <location evidence="1">trans-Golgi network membrane</location>
        <topology evidence="1">Multi-pass membrane protein</topology>
    </subcellularLocation>
    <subcellularLocation>
        <location evidence="2">Melanosome</location>
    </subcellularLocation>
</comment>
<feature type="non-terminal residue" evidence="27">
    <location>
        <position position="1"/>
    </location>
</feature>
<keyword evidence="12" id="KW-0769">Symport</keyword>
<feature type="transmembrane region" description="Helical" evidence="25">
    <location>
        <begin position="453"/>
        <end position="475"/>
    </location>
</feature>
<keyword evidence="16" id="KW-0915">Sodium</keyword>
<comment type="similarity">
    <text evidence="3">Belongs to the Ca(2+):cation antiporter (CaCA) (TC 2.A.19) family. SLC24A subfamily.</text>
</comment>
<dbReference type="InterPro" id="IPR004837">
    <property type="entry name" value="NaCa_Exmemb"/>
</dbReference>
<keyword evidence="10" id="KW-0732">Signal</keyword>
<evidence type="ECO:0000256" key="14">
    <source>
        <dbReference type="ARBA" id="ARBA00022989"/>
    </source>
</evidence>
<dbReference type="InterPro" id="IPR004481">
    <property type="entry name" value="K/Na/Ca-exchanger"/>
</dbReference>
<keyword evidence="7" id="KW-0109">Calcium transport</keyword>
<keyword evidence="11" id="KW-0106">Calcium</keyword>
<feature type="transmembrane region" description="Helical" evidence="25">
    <location>
        <begin position="135"/>
        <end position="153"/>
    </location>
</feature>
<keyword evidence="28" id="KW-1185">Reference proteome</keyword>
<keyword evidence="15" id="KW-0333">Golgi apparatus</keyword>
<evidence type="ECO:0000313" key="27">
    <source>
        <dbReference type="EMBL" id="MBN3313421.1"/>
    </source>
</evidence>
<keyword evidence="8" id="KW-0716">Sensory transduction</keyword>
<feature type="domain" description="Sodium/calcium exchanger membrane region" evidence="26">
    <location>
        <begin position="37"/>
        <end position="178"/>
    </location>
</feature>
<feature type="transmembrane region" description="Helical" evidence="25">
    <location>
        <begin position="487"/>
        <end position="504"/>
    </location>
</feature>
<keyword evidence="9 25" id="KW-0812">Transmembrane</keyword>
<dbReference type="NCBIfam" id="TIGR00367">
    <property type="entry name" value="calcium/sodium antiporter"/>
    <property type="match status" value="1"/>
</dbReference>
<evidence type="ECO:0000256" key="22">
    <source>
        <dbReference type="ARBA" id="ARBA00069887"/>
    </source>
</evidence>
<dbReference type="Gene3D" id="1.20.1420.30">
    <property type="entry name" value="NCX, central ion-binding region"/>
    <property type="match status" value="2"/>
</dbReference>
<comment type="caution">
    <text evidence="27">The sequence shown here is derived from an EMBL/GenBank/DDBJ whole genome shotgun (WGS) entry which is preliminary data.</text>
</comment>
<evidence type="ECO:0000256" key="23">
    <source>
        <dbReference type="ARBA" id="ARBA00081356"/>
    </source>
</evidence>
<dbReference type="Pfam" id="PF01699">
    <property type="entry name" value="Na_Ca_ex"/>
    <property type="match status" value="2"/>
</dbReference>
<proteinExistence type="inferred from homology"/>
<dbReference type="Proteomes" id="UP000736164">
    <property type="component" value="Unassembled WGS sequence"/>
</dbReference>
<feature type="transmembrane region" description="Helical" evidence="25">
    <location>
        <begin position="417"/>
        <end position="441"/>
    </location>
</feature>
<evidence type="ECO:0000256" key="9">
    <source>
        <dbReference type="ARBA" id="ARBA00022692"/>
    </source>
</evidence>
<protein>
    <recommendedName>
        <fullName evidence="22">Sodium/potassium/calcium exchanger 5</fullName>
    </recommendedName>
    <alternativeName>
        <fullName evidence="23">Na(+)/K(+)/Ca(2+)-exchange protein 5</fullName>
    </alternativeName>
    <alternativeName>
        <fullName evidence="24">Solute carrier family 24 member 5</fullName>
    </alternativeName>
</protein>
<feature type="transmembrane region" description="Helical" evidence="25">
    <location>
        <begin position="100"/>
        <end position="123"/>
    </location>
</feature>
<feature type="non-terminal residue" evidence="27">
    <location>
        <position position="584"/>
    </location>
</feature>
<feature type="domain" description="Sodium/calcium exchanger membrane region" evidence="26">
    <location>
        <begin position="419"/>
        <end position="567"/>
    </location>
</feature>
<evidence type="ECO:0000259" key="26">
    <source>
        <dbReference type="Pfam" id="PF01699"/>
    </source>
</evidence>
<feature type="transmembrane region" description="Helical" evidence="25">
    <location>
        <begin position="159"/>
        <end position="181"/>
    </location>
</feature>
<evidence type="ECO:0000256" key="3">
    <source>
        <dbReference type="ARBA" id="ARBA00005364"/>
    </source>
</evidence>
<comment type="function">
    <text evidence="21">Calcium, potassium:sodium antiporter that transports 1 Ca(2+) and 1 K(+) to the melanosome in exchange for 4 cytoplasmic Na(+). Involved in pigmentation, possibly by participating in ion transport in melanosomes. Predominant sodium-calcium exchanger in melanocytes.</text>
</comment>
<gene>
    <name evidence="27" type="primary">Slc24a5</name>
    <name evidence="27" type="ORF">GTO95_0001577</name>
</gene>
<keyword evidence="18 25" id="KW-0472">Membrane</keyword>
<keyword evidence="5" id="KW-0050">Antiport</keyword>
<evidence type="ECO:0000256" key="18">
    <source>
        <dbReference type="ARBA" id="ARBA00023136"/>
    </source>
</evidence>
<keyword evidence="17" id="KW-0406">Ion transport</keyword>
<dbReference type="GO" id="GO:0042470">
    <property type="term" value="C:melanosome"/>
    <property type="evidence" value="ECO:0007669"/>
    <property type="project" value="UniProtKB-SubCell"/>
</dbReference>
<dbReference type="InterPro" id="IPR044880">
    <property type="entry name" value="NCX_ion-bd_dom_sf"/>
</dbReference>
<dbReference type="FunFam" id="1.20.1420.30:FF:000015">
    <property type="entry name" value="sodium/potassium/calcium exchanger 5 isoform X2"/>
    <property type="match status" value="1"/>
</dbReference>
<evidence type="ECO:0000256" key="19">
    <source>
        <dbReference type="ARBA" id="ARBA00023201"/>
    </source>
</evidence>
<evidence type="ECO:0000313" key="28">
    <source>
        <dbReference type="Proteomes" id="UP000736164"/>
    </source>
</evidence>
<feature type="transmembrane region" description="Helical" evidence="25">
    <location>
        <begin position="551"/>
        <end position="569"/>
    </location>
</feature>
<keyword evidence="14 25" id="KW-1133">Transmembrane helix</keyword>
<evidence type="ECO:0000256" key="21">
    <source>
        <dbReference type="ARBA" id="ARBA00058187"/>
    </source>
</evidence>
<evidence type="ECO:0000256" key="12">
    <source>
        <dbReference type="ARBA" id="ARBA00022847"/>
    </source>
</evidence>
<evidence type="ECO:0000256" key="6">
    <source>
        <dbReference type="ARBA" id="ARBA00022538"/>
    </source>
</evidence>
<evidence type="ECO:0000256" key="2">
    <source>
        <dbReference type="ARBA" id="ARBA00004223"/>
    </source>
</evidence>
<evidence type="ECO:0000256" key="7">
    <source>
        <dbReference type="ARBA" id="ARBA00022568"/>
    </source>
</evidence>
<comment type="catalytic activity">
    <reaction evidence="20">
        <text>Ca(2+)(out) + K(+)(out) + 4 Na(+)(in) = Ca(2+)(in) + K(+)(in) + 4 Na(+)(out)</text>
        <dbReference type="Rhea" id="RHEA:69967"/>
        <dbReference type="ChEBI" id="CHEBI:29101"/>
        <dbReference type="ChEBI" id="CHEBI:29103"/>
        <dbReference type="ChEBI" id="CHEBI:29108"/>
    </reaction>
</comment>
<dbReference type="GO" id="GO:0030318">
    <property type="term" value="P:melanocyte differentiation"/>
    <property type="evidence" value="ECO:0007669"/>
    <property type="project" value="TreeGrafter"/>
</dbReference>
<dbReference type="PANTHER" id="PTHR10846:SF61">
    <property type="entry name" value="SODIUM_POTASSIUM_CALCIUM EXCHANGER 5"/>
    <property type="match status" value="1"/>
</dbReference>
<dbReference type="PANTHER" id="PTHR10846">
    <property type="entry name" value="SODIUM/POTASSIUM/CALCIUM EXCHANGER"/>
    <property type="match status" value="1"/>
</dbReference>
<evidence type="ECO:0000256" key="16">
    <source>
        <dbReference type="ARBA" id="ARBA00023053"/>
    </source>
</evidence>
<evidence type="ECO:0000256" key="13">
    <source>
        <dbReference type="ARBA" id="ARBA00022958"/>
    </source>
</evidence>
<evidence type="ECO:0000256" key="11">
    <source>
        <dbReference type="ARBA" id="ARBA00022837"/>
    </source>
</evidence>
<evidence type="ECO:0000256" key="1">
    <source>
        <dbReference type="ARBA" id="ARBA00004166"/>
    </source>
</evidence>
<organism evidence="27 28">
    <name type="scientific">Atractosteus spatula</name>
    <name type="common">Alligator gar</name>
    <name type="synonym">Lepisosteus spatula</name>
    <dbReference type="NCBI Taxonomy" id="7917"/>
    <lineage>
        <taxon>Eukaryota</taxon>
        <taxon>Metazoa</taxon>
        <taxon>Chordata</taxon>
        <taxon>Craniata</taxon>
        <taxon>Vertebrata</taxon>
        <taxon>Euteleostomi</taxon>
        <taxon>Actinopterygii</taxon>
        <taxon>Neopterygii</taxon>
        <taxon>Holostei</taxon>
        <taxon>Semionotiformes</taxon>
        <taxon>Lepisosteidae</taxon>
        <taxon>Atractosteus</taxon>
    </lineage>
</organism>
<feature type="transmembrane region" description="Helical" evidence="25">
    <location>
        <begin position="524"/>
        <end position="544"/>
    </location>
</feature>
<dbReference type="GO" id="GO:0016020">
    <property type="term" value="C:membrane"/>
    <property type="evidence" value="ECO:0007669"/>
    <property type="project" value="InterPro"/>
</dbReference>
<evidence type="ECO:0000256" key="15">
    <source>
        <dbReference type="ARBA" id="ARBA00023034"/>
    </source>
</evidence>
<sequence length="584" mass="65019">FVSENDTRCVPPPSSEFPEGFFTEQERKAGGIVIYFMIIFYMLLAVSVVCDDYFLPSLEAISERLGLSHDVAGATFMAAGSSAPELVTVFLGVFVTKGDIGVSTIVGSAVYNLLAICAACGLLSSSVSKLTCWPLFRDCVAYAISVSAVIAIISDNTIYWYEAASLLLVYGVYILVLCFDIRINQYMMKKFSPCCTCLTKAMEETNEQHSLLGWNDDNGLLVHRHSRTDSGIFQEDSGYSQLSLSLHGLGDVSNGNILPLYLRAQLKGRPTKVNVAFQDKRWKTQKPTVRNQLISELLGKHIIIIIFKEQQNKCITYNCKKVKVIRNWKQYKLFICIQYFGPGCRCCHVGFSPCPLTDLKTASVLTKSKMLYFPDHRSVFTIPEADLKRILWVLCLPIITLLFLTTPDCRRRFWKRWFPLTFLMAAVWISAFTYVLVWMVTIVGETLGVPDTVMGLTLLAAGTSIPDTVASVLVAREGKGDMAMSNIVGSNVFDMLCLGLPWFIKTVFVDNSSPVQINSSGLLYTAFTLLLSIIVLFMAVHINGWKLDRKLGAICFVFYLLFATLSILYELGIIGSSPVRACND</sequence>
<dbReference type="GO" id="GO:0005262">
    <property type="term" value="F:calcium channel activity"/>
    <property type="evidence" value="ECO:0007669"/>
    <property type="project" value="TreeGrafter"/>
</dbReference>
<name>A0A8J7T8A2_ATRSP</name>
<evidence type="ECO:0000256" key="17">
    <source>
        <dbReference type="ARBA" id="ARBA00023065"/>
    </source>
</evidence>
<dbReference type="GO" id="GO:0005802">
    <property type="term" value="C:trans-Golgi network"/>
    <property type="evidence" value="ECO:0007669"/>
    <property type="project" value="TreeGrafter"/>
</dbReference>
<evidence type="ECO:0000256" key="5">
    <source>
        <dbReference type="ARBA" id="ARBA00022449"/>
    </source>
</evidence>
<keyword evidence="4" id="KW-0813">Transport</keyword>
<dbReference type="FunFam" id="1.20.1420.30:FF:000009">
    <property type="entry name" value="sodium/potassium/calcium exchanger 5 isoform X2"/>
    <property type="match status" value="1"/>
</dbReference>
<keyword evidence="19" id="KW-0739">Sodium transport</keyword>
<accession>A0A8J7T8A2</accession>
<evidence type="ECO:0000256" key="20">
    <source>
        <dbReference type="ARBA" id="ARBA00033627"/>
    </source>
</evidence>
<dbReference type="GO" id="GO:0015293">
    <property type="term" value="F:symporter activity"/>
    <property type="evidence" value="ECO:0007669"/>
    <property type="project" value="UniProtKB-KW"/>
</dbReference>
<dbReference type="GO" id="GO:0008273">
    <property type="term" value="F:calcium, potassium:sodium antiporter activity"/>
    <property type="evidence" value="ECO:0007669"/>
    <property type="project" value="TreeGrafter"/>
</dbReference>
<evidence type="ECO:0000256" key="10">
    <source>
        <dbReference type="ARBA" id="ARBA00022729"/>
    </source>
</evidence>
<dbReference type="GO" id="GO:0006874">
    <property type="term" value="P:intracellular calcium ion homeostasis"/>
    <property type="evidence" value="ECO:0007669"/>
    <property type="project" value="TreeGrafter"/>
</dbReference>
<feature type="transmembrane region" description="Helical" evidence="25">
    <location>
        <begin position="32"/>
        <end position="50"/>
    </location>
</feature>
<keyword evidence="13" id="KW-0630">Potassium</keyword>
<reference evidence="27" key="1">
    <citation type="journal article" date="2021" name="Cell">
        <title>Tracing the genetic footprints of vertebrate landing in non-teleost ray-finned fishes.</title>
        <authorList>
            <person name="Bi X."/>
            <person name="Wang K."/>
            <person name="Yang L."/>
            <person name="Pan H."/>
            <person name="Jiang H."/>
            <person name="Wei Q."/>
            <person name="Fang M."/>
            <person name="Yu H."/>
            <person name="Zhu C."/>
            <person name="Cai Y."/>
            <person name="He Y."/>
            <person name="Gan X."/>
            <person name="Zeng H."/>
            <person name="Yu D."/>
            <person name="Zhu Y."/>
            <person name="Jiang H."/>
            <person name="Qiu Q."/>
            <person name="Yang H."/>
            <person name="Zhang Y.E."/>
            <person name="Wang W."/>
            <person name="Zhu M."/>
            <person name="He S."/>
            <person name="Zhang G."/>
        </authorList>
    </citation>
    <scope>NUCLEOTIDE SEQUENCE</scope>
    <source>
        <strain evidence="27">Allg_001</strain>
    </source>
</reference>
<dbReference type="AlphaFoldDB" id="A0A8J7T8A2"/>